<evidence type="ECO:0000313" key="10">
    <source>
        <dbReference type="EMBL" id="GLR12343.1"/>
    </source>
</evidence>
<dbReference type="PROSITE" id="PS50106">
    <property type="entry name" value="PDZ"/>
    <property type="match status" value="1"/>
</dbReference>
<dbReference type="SUPFAM" id="SSF69304">
    <property type="entry name" value="Tricorn protease N-terminal domain"/>
    <property type="match status" value="2"/>
</dbReference>
<comment type="similarity">
    <text evidence="2 7">Belongs to the peptidase S41B family.</text>
</comment>
<comment type="function">
    <text evidence="7">Degrades oligopeptides.</text>
</comment>
<dbReference type="Pfam" id="PF17820">
    <property type="entry name" value="PDZ_6"/>
    <property type="match status" value="1"/>
</dbReference>
<dbReference type="InterPro" id="IPR011042">
    <property type="entry name" value="6-blade_b-propeller_TolB-like"/>
</dbReference>
<dbReference type="Gene3D" id="2.120.10.30">
    <property type="entry name" value="TolB, C-terminal domain"/>
    <property type="match status" value="2"/>
</dbReference>
<evidence type="ECO:0000256" key="3">
    <source>
        <dbReference type="ARBA" id="ARBA00022490"/>
    </source>
</evidence>
<dbReference type="PANTHER" id="PTHR43253:SF1">
    <property type="entry name" value="TRICORN PROTEASE HOMOLOG 2-RELATED"/>
    <property type="match status" value="1"/>
</dbReference>
<comment type="subcellular location">
    <subcellularLocation>
        <location evidence="1 7">Cytoplasm</location>
    </subcellularLocation>
</comment>
<dbReference type="InterPro" id="IPR012393">
    <property type="entry name" value="Tricorn_protease"/>
</dbReference>
<keyword evidence="6 7" id="KW-0720">Serine protease</keyword>
<dbReference type="Gene3D" id="3.30.750.44">
    <property type="match status" value="1"/>
</dbReference>
<dbReference type="Pfam" id="PF26549">
    <property type="entry name" value="Tricorn_N"/>
    <property type="match status" value="1"/>
</dbReference>
<dbReference type="Gene3D" id="2.120.10.60">
    <property type="entry name" value="Tricorn protease N-terminal domain"/>
    <property type="match status" value="1"/>
</dbReference>
<evidence type="ECO:0000256" key="5">
    <source>
        <dbReference type="ARBA" id="ARBA00022801"/>
    </source>
</evidence>
<dbReference type="EC" id="3.4.21.-" evidence="7"/>
<dbReference type="InterPro" id="IPR041489">
    <property type="entry name" value="PDZ_6"/>
</dbReference>
<dbReference type="SUPFAM" id="SSF52096">
    <property type="entry name" value="ClpP/crotonase"/>
    <property type="match status" value="1"/>
</dbReference>
<dbReference type="InterPro" id="IPR002469">
    <property type="entry name" value="Peptidase_S9B_N"/>
</dbReference>
<dbReference type="RefSeq" id="WP_284195470.1">
    <property type="nucleotide sequence ID" value="NZ_BSOG01000001.1"/>
</dbReference>
<accession>A0ABQ5YCY7</accession>
<dbReference type="Pfam" id="PF03572">
    <property type="entry name" value="Peptidase_S41"/>
    <property type="match status" value="1"/>
</dbReference>
<dbReference type="SMART" id="SM00245">
    <property type="entry name" value="TSPc"/>
    <property type="match status" value="1"/>
</dbReference>
<dbReference type="PIRSF" id="PIRSF036421">
    <property type="entry name" value="Tricorn_protease"/>
    <property type="match status" value="1"/>
</dbReference>
<proteinExistence type="inferred from homology"/>
<evidence type="ECO:0000256" key="8">
    <source>
        <dbReference type="SAM" id="SignalP"/>
    </source>
</evidence>
<feature type="chain" id="PRO_5046260601" description="Tricorn protease homolog" evidence="8">
    <location>
        <begin position="17"/>
        <end position="1028"/>
    </location>
</feature>
<evidence type="ECO:0000256" key="6">
    <source>
        <dbReference type="ARBA" id="ARBA00022825"/>
    </source>
</evidence>
<dbReference type="InterPro" id="IPR029045">
    <property type="entry name" value="ClpP/crotonase-like_dom_sf"/>
</dbReference>
<organism evidence="10 11">
    <name type="scientific">Chitinimonas prasina</name>
    <dbReference type="NCBI Taxonomy" id="1434937"/>
    <lineage>
        <taxon>Bacteria</taxon>
        <taxon>Pseudomonadati</taxon>
        <taxon>Pseudomonadota</taxon>
        <taxon>Betaproteobacteria</taxon>
        <taxon>Neisseriales</taxon>
        <taxon>Chitinibacteraceae</taxon>
        <taxon>Chitinimonas</taxon>
    </lineage>
</organism>
<dbReference type="Gene3D" id="3.90.226.10">
    <property type="entry name" value="2-enoyl-CoA Hydratase, Chain A, domain 1"/>
    <property type="match status" value="1"/>
</dbReference>
<dbReference type="InterPro" id="IPR028204">
    <property type="entry name" value="Tricorn_C1"/>
</dbReference>
<dbReference type="SMART" id="SM00228">
    <property type="entry name" value="PDZ"/>
    <property type="match status" value="1"/>
</dbReference>
<evidence type="ECO:0000256" key="7">
    <source>
        <dbReference type="PIRNR" id="PIRNR036421"/>
    </source>
</evidence>
<name>A0ABQ5YCY7_9NEIS</name>
<dbReference type="Pfam" id="PF14684">
    <property type="entry name" value="Tricorn_C1"/>
    <property type="match status" value="1"/>
</dbReference>
<comment type="caution">
    <text evidence="10">The sequence shown here is derived from an EMBL/GenBank/DDBJ whole genome shotgun (WGS) entry which is preliminary data.</text>
</comment>
<evidence type="ECO:0000256" key="1">
    <source>
        <dbReference type="ARBA" id="ARBA00004496"/>
    </source>
</evidence>
<dbReference type="InterPro" id="IPR005151">
    <property type="entry name" value="Tail-specific_protease"/>
</dbReference>
<dbReference type="EMBL" id="BSOG01000001">
    <property type="protein sequence ID" value="GLR12343.1"/>
    <property type="molecule type" value="Genomic_DNA"/>
</dbReference>
<feature type="signal peptide" evidence="8">
    <location>
        <begin position="1"/>
        <end position="16"/>
    </location>
</feature>
<reference evidence="11" key="1">
    <citation type="journal article" date="2019" name="Int. J. Syst. Evol. Microbiol.">
        <title>The Global Catalogue of Microorganisms (GCM) 10K type strain sequencing project: providing services to taxonomists for standard genome sequencing and annotation.</title>
        <authorList>
            <consortium name="The Broad Institute Genomics Platform"/>
            <consortium name="The Broad Institute Genome Sequencing Center for Infectious Disease"/>
            <person name="Wu L."/>
            <person name="Ma J."/>
        </authorList>
    </citation>
    <scope>NUCLEOTIDE SEQUENCE [LARGE SCALE GENOMIC DNA]</scope>
    <source>
        <strain evidence="11">NBRC 110044</strain>
    </source>
</reference>
<gene>
    <name evidence="10" type="ORF">GCM10007907_11330</name>
</gene>
<keyword evidence="5 7" id="KW-0378">Hydrolase</keyword>
<protein>
    <recommendedName>
        <fullName evidence="7">Tricorn protease homolog</fullName>
        <ecNumber evidence="7">3.4.21.-</ecNumber>
    </recommendedName>
</protein>
<dbReference type="CDD" id="cd07562">
    <property type="entry name" value="Peptidase_S41_TRI"/>
    <property type="match status" value="1"/>
</dbReference>
<dbReference type="PANTHER" id="PTHR43253">
    <property type="entry name" value="TRICORN PROTEASE HOMOLOG 2-RELATED"/>
    <property type="match status" value="1"/>
</dbReference>
<evidence type="ECO:0000256" key="2">
    <source>
        <dbReference type="ARBA" id="ARBA00008524"/>
    </source>
</evidence>
<keyword evidence="3 7" id="KW-0963">Cytoplasm</keyword>
<dbReference type="InterPro" id="IPR036034">
    <property type="entry name" value="PDZ_sf"/>
</dbReference>
<evidence type="ECO:0000256" key="4">
    <source>
        <dbReference type="ARBA" id="ARBA00022670"/>
    </source>
</evidence>
<dbReference type="InterPro" id="IPR001478">
    <property type="entry name" value="PDZ"/>
</dbReference>
<sequence>MRLTLLLATLPLFAQAAPLLYEPAISPDGQTLAFVSGGDIWTAPSQGGEARLLVAHPATESRPLWSPDGSKLVFSSSRSGNGDLYLLDIASNQLRRLSHDDRAEQASAWSADSRWVYFHHASHDIQRMNDVYRVDASGGTPMPVLAQRYLDESQASPSPDGQWLALNARSFGQWWRRNGAHIDQDELWLAPLGGQGSWRKLSTDGARASWPMWAADGRSIWFVGNPGGQDNLYQQALDGQPRPVTQFTTGRVLWPSLSANGQTLAFERDHGLWTLDTRSGASRQIHVKLSGSGPTPATEKFAVGDKLEELHLSPDGKQLAFVARGDIWLAAVAGGSATRLTRSAAAESQLAWSPDGKQLAYTSLRNGPAEIWRYNLASKTEQRVSQSADSDAFPRWSPDGSQIAYIRNGKALHSANLADGKTRMLTAVQTGRPPIWADSPLAWSPDGQHLAVVELGHKLLAQVTLVALKDGSKQALTQLASPGTGKKLWFRPEDQGYGQPSLQWRADGQLLWWRAFQHSEAGGRIVEIPLAPPAPLGADGEPAKANSQPDAAWARSHANLLPSPIDSQYFAASRDGKTLALVGIVAGQPNIWRYKAGELPRQLSFSMATKHSLQLSTDEKEAYYLEGGKAMVVALDGGNPRTIPLQAETEVAFEAEKQAVFDEAWRTLGDFFFDPAMRGQDWAALKTRYQPWVDAALTRDELRRVVWLMLGELDTSHTGLAAPRGETQTTLGRLGLDLDRSTYERDGQLRVAQLVANSPAALAGVTVGDTLIALDGQTVERHDNLDRLLDGKIGKLVALSLRGQDGKQRTVYTKPVAAADESTLRYKQWAAAKRAEVQRLSGGKLDYIHMVDMREASLDQFHLDLDRLSHAAQGVVLDVRNNYGGMVDSWELDTLARQSHYSFTARQLPTAPGRLAVGQQTLEKPTILLTNKITLSDGEVFTEGYRAMQLGKVVGEPGAGWVIFTSFKVLVDGSVLRLPFSRVVSTRNGDDLESGPRPVDIAVADRLGEQTDAQLETAVQVLMGGKAP</sequence>
<evidence type="ECO:0000313" key="11">
    <source>
        <dbReference type="Proteomes" id="UP001156706"/>
    </source>
</evidence>
<dbReference type="SUPFAM" id="SSF50156">
    <property type="entry name" value="PDZ domain-like"/>
    <property type="match status" value="1"/>
</dbReference>
<dbReference type="Proteomes" id="UP001156706">
    <property type="component" value="Unassembled WGS sequence"/>
</dbReference>
<dbReference type="Gene3D" id="2.30.42.10">
    <property type="match status" value="1"/>
</dbReference>
<evidence type="ECO:0000259" key="9">
    <source>
        <dbReference type="PROSITE" id="PS50106"/>
    </source>
</evidence>
<feature type="domain" description="PDZ" evidence="9">
    <location>
        <begin position="732"/>
        <end position="780"/>
    </location>
</feature>
<dbReference type="Pfam" id="PF00930">
    <property type="entry name" value="DPPIV_N"/>
    <property type="match status" value="1"/>
</dbReference>
<keyword evidence="8" id="KW-0732">Signal</keyword>
<keyword evidence="4 7" id="KW-0645">Protease</keyword>
<keyword evidence="11" id="KW-1185">Reference proteome</keyword>